<evidence type="ECO:0000256" key="9">
    <source>
        <dbReference type="ARBA" id="ARBA00030592"/>
    </source>
</evidence>
<dbReference type="PANTHER" id="PTHR11136">
    <property type="entry name" value="FOLYLPOLYGLUTAMATE SYNTHASE-RELATED"/>
    <property type="match status" value="1"/>
</dbReference>
<keyword evidence="8" id="KW-0460">Magnesium</keyword>
<dbReference type="Pfam" id="PF08245">
    <property type="entry name" value="Mur_ligase_M"/>
    <property type="match status" value="1"/>
</dbReference>
<evidence type="ECO:0000256" key="6">
    <source>
        <dbReference type="ARBA" id="ARBA00022741"/>
    </source>
</evidence>
<evidence type="ECO:0000256" key="10">
    <source>
        <dbReference type="ARBA" id="ARBA00047493"/>
    </source>
</evidence>
<comment type="cofactor">
    <cofactor evidence="1">
        <name>Mg(2+)</name>
        <dbReference type="ChEBI" id="CHEBI:18420"/>
    </cofactor>
</comment>
<keyword evidence="6 11" id="KW-0547">Nucleotide-binding</keyword>
<dbReference type="FunFam" id="3.40.1190.10:FF:000011">
    <property type="entry name" value="Folylpolyglutamate synthase/dihydrofolate synthase"/>
    <property type="match status" value="1"/>
</dbReference>
<dbReference type="InterPro" id="IPR004101">
    <property type="entry name" value="Mur_ligase_C"/>
</dbReference>
<name>A0A840ULI2_9FIRM</name>
<organism evidence="14 15">
    <name type="scientific">Pectinatus brassicae</name>
    <dbReference type="NCBI Taxonomy" id="862415"/>
    <lineage>
        <taxon>Bacteria</taxon>
        <taxon>Bacillati</taxon>
        <taxon>Bacillota</taxon>
        <taxon>Negativicutes</taxon>
        <taxon>Selenomonadales</taxon>
        <taxon>Selenomonadaceae</taxon>
        <taxon>Pectinatus</taxon>
    </lineage>
</organism>
<dbReference type="SUPFAM" id="SSF53623">
    <property type="entry name" value="MurD-like peptide ligases, catalytic domain"/>
    <property type="match status" value="1"/>
</dbReference>
<dbReference type="PROSITE" id="PS01012">
    <property type="entry name" value="FOLYLPOLYGLU_SYNT_2"/>
    <property type="match status" value="1"/>
</dbReference>
<evidence type="ECO:0000256" key="7">
    <source>
        <dbReference type="ARBA" id="ARBA00022840"/>
    </source>
</evidence>
<dbReference type="InterPro" id="IPR036615">
    <property type="entry name" value="Mur_ligase_C_dom_sf"/>
</dbReference>
<dbReference type="GO" id="GO:0004326">
    <property type="term" value="F:tetrahydrofolylpolyglutamate synthase activity"/>
    <property type="evidence" value="ECO:0007669"/>
    <property type="project" value="UniProtKB-EC"/>
</dbReference>
<dbReference type="InterPro" id="IPR013221">
    <property type="entry name" value="Mur_ligase_cen"/>
</dbReference>
<evidence type="ECO:0000256" key="5">
    <source>
        <dbReference type="ARBA" id="ARBA00022723"/>
    </source>
</evidence>
<evidence type="ECO:0000259" key="12">
    <source>
        <dbReference type="Pfam" id="PF02875"/>
    </source>
</evidence>
<dbReference type="Gene3D" id="3.40.1190.10">
    <property type="entry name" value="Mur-like, catalytic domain"/>
    <property type="match status" value="1"/>
</dbReference>
<keyword evidence="15" id="KW-1185">Reference proteome</keyword>
<gene>
    <name evidence="14" type="ORF">HNR32_001777</name>
</gene>
<protein>
    <recommendedName>
        <fullName evidence="3">tetrahydrofolate synthase</fullName>
        <ecNumber evidence="3">6.3.2.17</ecNumber>
    </recommendedName>
    <alternativeName>
        <fullName evidence="9">Tetrahydrofolylpolyglutamate synthase</fullName>
    </alternativeName>
</protein>
<feature type="domain" description="Mur ligase central" evidence="13">
    <location>
        <begin position="44"/>
        <end position="270"/>
    </location>
</feature>
<dbReference type="RefSeq" id="WP_183861730.1">
    <property type="nucleotide sequence ID" value="NZ_JACHFH010000020.1"/>
</dbReference>
<evidence type="ECO:0000256" key="4">
    <source>
        <dbReference type="ARBA" id="ARBA00022598"/>
    </source>
</evidence>
<dbReference type="GO" id="GO:0046872">
    <property type="term" value="F:metal ion binding"/>
    <property type="evidence" value="ECO:0007669"/>
    <property type="project" value="UniProtKB-KW"/>
</dbReference>
<dbReference type="PIRSF" id="PIRSF001563">
    <property type="entry name" value="Folylpolyglu_synth"/>
    <property type="match status" value="1"/>
</dbReference>
<keyword evidence="5" id="KW-0479">Metal-binding</keyword>
<comment type="catalytic activity">
    <reaction evidence="10">
        <text>(6S)-5,6,7,8-tetrahydrofolyl-(gamma-L-Glu)(n) + L-glutamate + ATP = (6S)-5,6,7,8-tetrahydrofolyl-(gamma-L-Glu)(n+1) + ADP + phosphate + H(+)</text>
        <dbReference type="Rhea" id="RHEA:10580"/>
        <dbReference type="Rhea" id="RHEA-COMP:14738"/>
        <dbReference type="Rhea" id="RHEA-COMP:14740"/>
        <dbReference type="ChEBI" id="CHEBI:15378"/>
        <dbReference type="ChEBI" id="CHEBI:29985"/>
        <dbReference type="ChEBI" id="CHEBI:30616"/>
        <dbReference type="ChEBI" id="CHEBI:43474"/>
        <dbReference type="ChEBI" id="CHEBI:141005"/>
        <dbReference type="ChEBI" id="CHEBI:456216"/>
        <dbReference type="EC" id="6.3.2.17"/>
    </reaction>
</comment>
<evidence type="ECO:0000256" key="3">
    <source>
        <dbReference type="ARBA" id="ARBA00013025"/>
    </source>
</evidence>
<dbReference type="InterPro" id="IPR036565">
    <property type="entry name" value="Mur-like_cat_sf"/>
</dbReference>
<reference evidence="14 15" key="1">
    <citation type="submission" date="2020-08" db="EMBL/GenBank/DDBJ databases">
        <title>Genomic Encyclopedia of Type Strains, Phase IV (KMG-IV): sequencing the most valuable type-strain genomes for metagenomic binning, comparative biology and taxonomic classification.</title>
        <authorList>
            <person name="Goeker M."/>
        </authorList>
    </citation>
    <scope>NUCLEOTIDE SEQUENCE [LARGE SCALE GENOMIC DNA]</scope>
    <source>
        <strain evidence="14 15">DSM 24661</strain>
    </source>
</reference>
<comment type="caution">
    <text evidence="14">The sequence shown here is derived from an EMBL/GenBank/DDBJ whole genome shotgun (WGS) entry which is preliminary data.</text>
</comment>
<evidence type="ECO:0000259" key="13">
    <source>
        <dbReference type="Pfam" id="PF08245"/>
    </source>
</evidence>
<dbReference type="PANTHER" id="PTHR11136:SF0">
    <property type="entry name" value="DIHYDROFOLATE SYNTHETASE-RELATED"/>
    <property type="match status" value="1"/>
</dbReference>
<dbReference type="InterPro" id="IPR001645">
    <property type="entry name" value="Folylpolyglutamate_synth"/>
</dbReference>
<dbReference type="InterPro" id="IPR018109">
    <property type="entry name" value="Folylpolyglutamate_synth_CS"/>
</dbReference>
<dbReference type="NCBIfam" id="TIGR01499">
    <property type="entry name" value="folC"/>
    <property type="match status" value="1"/>
</dbReference>
<dbReference type="GO" id="GO:0008841">
    <property type="term" value="F:dihydrofolate synthase activity"/>
    <property type="evidence" value="ECO:0007669"/>
    <property type="project" value="TreeGrafter"/>
</dbReference>
<accession>A0A840ULI2</accession>
<dbReference type="GO" id="GO:0005524">
    <property type="term" value="F:ATP binding"/>
    <property type="evidence" value="ECO:0007669"/>
    <property type="project" value="UniProtKB-KW"/>
</dbReference>
<dbReference type="EC" id="6.3.2.17" evidence="3"/>
<evidence type="ECO:0000256" key="1">
    <source>
        <dbReference type="ARBA" id="ARBA00001946"/>
    </source>
</evidence>
<evidence type="ECO:0000256" key="2">
    <source>
        <dbReference type="ARBA" id="ARBA00008276"/>
    </source>
</evidence>
<dbReference type="EMBL" id="JACHFH010000020">
    <property type="protein sequence ID" value="MBB5336627.1"/>
    <property type="molecule type" value="Genomic_DNA"/>
</dbReference>
<comment type="similarity">
    <text evidence="2 11">Belongs to the folylpolyglutamate synthase family.</text>
</comment>
<evidence type="ECO:0000256" key="11">
    <source>
        <dbReference type="PIRNR" id="PIRNR001563"/>
    </source>
</evidence>
<evidence type="ECO:0000256" key="8">
    <source>
        <dbReference type="ARBA" id="ARBA00022842"/>
    </source>
</evidence>
<proteinExistence type="inferred from homology"/>
<dbReference type="GO" id="GO:0005737">
    <property type="term" value="C:cytoplasm"/>
    <property type="evidence" value="ECO:0007669"/>
    <property type="project" value="TreeGrafter"/>
</dbReference>
<sequence>MNYQEALEYLNELNKFGTKMGLERIKRLVELLDEPHLKYKTVHITGTNGKGSTCAMVSEILRQSGIKTGLYTSPHLYSYTERIQINGVAVSEEVFANCISVVKPFVEQMIEEGMESPTQFEVLTAAAFLCFALNEVEYAVIEVGLGGLLDSTNVVEPEVSVITNVAFEHAQFCGGTLEGIAHHKAGIIKDNVPVVTDAKGMTLEILHEEATKKNTDLFIEDIDFAAGFLRDEENKQVISFASQIIGVATEFKLNLLGIHQIRNSALAIMTAYLLSNDEERITSEAVKKALSGVKWPGRFEYFCVSDKQMIIDGAHNPAGMSMLRQNLDRYFPGEQRVFLLGILGDKDIDVMIKTLLRPDDVVVATVPDSARSSDPSDWVSKLNVKYVQIEKDRQQALTKAMGLTQRDAVLCMTGSLYLIGELRHEICELIKTKK</sequence>
<evidence type="ECO:0000313" key="14">
    <source>
        <dbReference type="EMBL" id="MBB5336627.1"/>
    </source>
</evidence>
<feature type="domain" description="Mur ligase C-terminal" evidence="12">
    <location>
        <begin position="297"/>
        <end position="415"/>
    </location>
</feature>
<keyword evidence="4 11" id="KW-0436">Ligase</keyword>
<dbReference type="Proteomes" id="UP000559117">
    <property type="component" value="Unassembled WGS sequence"/>
</dbReference>
<dbReference type="Pfam" id="PF02875">
    <property type="entry name" value="Mur_ligase_C"/>
    <property type="match status" value="1"/>
</dbReference>
<keyword evidence="7 11" id="KW-0067">ATP-binding</keyword>
<evidence type="ECO:0000313" key="15">
    <source>
        <dbReference type="Proteomes" id="UP000559117"/>
    </source>
</evidence>
<dbReference type="SUPFAM" id="SSF53244">
    <property type="entry name" value="MurD-like peptide ligases, peptide-binding domain"/>
    <property type="match status" value="1"/>
</dbReference>
<dbReference type="Gene3D" id="3.90.190.20">
    <property type="entry name" value="Mur ligase, C-terminal domain"/>
    <property type="match status" value="1"/>
</dbReference>
<dbReference type="AlphaFoldDB" id="A0A840ULI2"/>